<proteinExistence type="predicted"/>
<sequence length="167" mass="18350">MHDEIKVAKFVVFKVMDYLLALPIEDVLKAINYSSVASGGLRTMGVVQLGRHMIRVLDLHQHISVGSLSQLPANHPFLVITRGSGGELCGILVDEPPNLVELPLAMMQRLPMSQIQGNALLEMVSHAAVLSQENVTTTIFLLDVKRVLNTSMNDSQKRLPGNRQMAV</sequence>
<evidence type="ECO:0000259" key="1">
    <source>
        <dbReference type="PROSITE" id="PS50851"/>
    </source>
</evidence>
<dbReference type="SMART" id="SM00260">
    <property type="entry name" value="CheW"/>
    <property type="match status" value="1"/>
</dbReference>
<name>A0A951PMX5_9CYAN</name>
<dbReference type="Proteomes" id="UP000753908">
    <property type="component" value="Unassembled WGS sequence"/>
</dbReference>
<feature type="domain" description="CheW-like" evidence="1">
    <location>
        <begin position="7"/>
        <end position="153"/>
    </location>
</feature>
<protein>
    <submittedName>
        <fullName evidence="2">Chemotaxis protein CheW</fullName>
    </submittedName>
</protein>
<dbReference type="AlphaFoldDB" id="A0A951PMX5"/>
<gene>
    <name evidence="2" type="ORF">KME25_19265</name>
</gene>
<comment type="caution">
    <text evidence="2">The sequence shown here is derived from an EMBL/GenBank/DDBJ whole genome shotgun (WGS) entry which is preliminary data.</text>
</comment>
<dbReference type="InterPro" id="IPR002545">
    <property type="entry name" value="CheW-lke_dom"/>
</dbReference>
<reference evidence="2" key="1">
    <citation type="submission" date="2021-05" db="EMBL/GenBank/DDBJ databases">
        <authorList>
            <person name="Pietrasiak N."/>
            <person name="Ward R."/>
            <person name="Stajich J.E."/>
            <person name="Kurbessoian T."/>
        </authorList>
    </citation>
    <scope>NUCLEOTIDE SEQUENCE</scope>
    <source>
        <strain evidence="2">CPER-KK1</strain>
    </source>
</reference>
<dbReference type="PROSITE" id="PS50851">
    <property type="entry name" value="CHEW"/>
    <property type="match status" value="1"/>
</dbReference>
<dbReference type="GO" id="GO:0006935">
    <property type="term" value="P:chemotaxis"/>
    <property type="evidence" value="ECO:0007669"/>
    <property type="project" value="InterPro"/>
</dbReference>
<evidence type="ECO:0000313" key="3">
    <source>
        <dbReference type="Proteomes" id="UP000753908"/>
    </source>
</evidence>
<dbReference type="InterPro" id="IPR036061">
    <property type="entry name" value="CheW-like_dom_sf"/>
</dbReference>
<reference evidence="2" key="2">
    <citation type="journal article" date="2022" name="Microbiol. Resour. Announc.">
        <title>Metagenome Sequencing to Explore Phylogenomics of Terrestrial Cyanobacteria.</title>
        <authorList>
            <person name="Ward R.D."/>
            <person name="Stajich J.E."/>
            <person name="Johansen J.R."/>
            <person name="Huntemann M."/>
            <person name="Clum A."/>
            <person name="Foster B."/>
            <person name="Foster B."/>
            <person name="Roux S."/>
            <person name="Palaniappan K."/>
            <person name="Varghese N."/>
            <person name="Mukherjee S."/>
            <person name="Reddy T.B.K."/>
            <person name="Daum C."/>
            <person name="Copeland A."/>
            <person name="Chen I.A."/>
            <person name="Ivanova N.N."/>
            <person name="Kyrpides N.C."/>
            <person name="Shapiro N."/>
            <person name="Eloe-Fadrosh E.A."/>
            <person name="Pietrasiak N."/>
        </authorList>
    </citation>
    <scope>NUCLEOTIDE SEQUENCE</scope>
    <source>
        <strain evidence="2">CPER-KK1</strain>
    </source>
</reference>
<dbReference type="SUPFAM" id="SSF50341">
    <property type="entry name" value="CheW-like"/>
    <property type="match status" value="1"/>
</dbReference>
<organism evidence="2 3">
    <name type="scientific">Symplocastrum torsivum CPER-KK1</name>
    <dbReference type="NCBI Taxonomy" id="450513"/>
    <lineage>
        <taxon>Bacteria</taxon>
        <taxon>Bacillati</taxon>
        <taxon>Cyanobacteriota</taxon>
        <taxon>Cyanophyceae</taxon>
        <taxon>Oscillatoriophycideae</taxon>
        <taxon>Oscillatoriales</taxon>
        <taxon>Microcoleaceae</taxon>
        <taxon>Symplocastrum</taxon>
    </lineage>
</organism>
<dbReference type="GO" id="GO:0007165">
    <property type="term" value="P:signal transduction"/>
    <property type="evidence" value="ECO:0007669"/>
    <property type="project" value="InterPro"/>
</dbReference>
<dbReference type="EMBL" id="JAHHIF010000026">
    <property type="protein sequence ID" value="MBW4546562.1"/>
    <property type="molecule type" value="Genomic_DNA"/>
</dbReference>
<accession>A0A951PMX5</accession>
<dbReference type="Pfam" id="PF01584">
    <property type="entry name" value="CheW"/>
    <property type="match status" value="1"/>
</dbReference>
<evidence type="ECO:0000313" key="2">
    <source>
        <dbReference type="EMBL" id="MBW4546562.1"/>
    </source>
</evidence>